<organism evidence="10">
    <name type="scientific">Olisthodiscus luteus</name>
    <name type="common">Marine phytoflagellate</name>
    <dbReference type="NCBI Taxonomy" id="83000"/>
    <lineage>
        <taxon>Eukaryota</taxon>
        <taxon>Sar</taxon>
        <taxon>Stramenopiles</taxon>
        <taxon>Ochrophyta</taxon>
        <taxon>Olisthodiscophyceae</taxon>
        <taxon>Olisthodiscaceae</taxon>
        <taxon>Olisthodiscus</taxon>
    </lineage>
</organism>
<evidence type="ECO:0000256" key="8">
    <source>
        <dbReference type="ARBA" id="ARBA00043980"/>
    </source>
</evidence>
<keyword evidence="5 9" id="KW-1133">Transmembrane helix</keyword>
<evidence type="ECO:0000313" key="10">
    <source>
        <dbReference type="EMBL" id="QQW50538.1"/>
    </source>
</evidence>
<reference evidence="10" key="1">
    <citation type="journal article" date="2021" name="J. Phycol.">
        <title>Olisthodiscus represents a new class of Ochrophyta.</title>
        <authorList>
            <person name="Barcyte D."/>
            <person name="Eikrem W."/>
            <person name="Engesmo A."/>
            <person name="Seoane S."/>
            <person name="Wohlmann J."/>
            <person name="Horak A."/>
            <person name="Yurchenko T."/>
            <person name="Elias M."/>
        </authorList>
    </citation>
    <scope>NUCLEOTIDE SEQUENCE</scope>
    <source>
        <strain evidence="10">K-0444</strain>
    </source>
</reference>
<dbReference type="GO" id="GO:1902600">
    <property type="term" value="P:proton transmembrane transport"/>
    <property type="evidence" value="ECO:0007669"/>
    <property type="project" value="UniProtKB-KW"/>
</dbReference>
<gene>
    <name evidence="10" type="primary">cemA</name>
</gene>
<evidence type="ECO:0000256" key="4">
    <source>
        <dbReference type="ARBA" id="ARBA00022781"/>
    </source>
</evidence>
<dbReference type="PANTHER" id="PTHR33650:SF2">
    <property type="entry name" value="CHLOROPLAST ENVELOPE MEMBRANE PROTEIN"/>
    <property type="match status" value="1"/>
</dbReference>
<dbReference type="GeneID" id="67154489"/>
<evidence type="ECO:0000256" key="9">
    <source>
        <dbReference type="SAM" id="Phobius"/>
    </source>
</evidence>
<proteinExistence type="inferred from homology"/>
<keyword evidence="6" id="KW-0406">Ion transport</keyword>
<feature type="transmembrane region" description="Helical" evidence="9">
    <location>
        <begin position="54"/>
        <end position="77"/>
    </location>
</feature>
<evidence type="ECO:0000256" key="1">
    <source>
        <dbReference type="ARBA" id="ARBA00004141"/>
    </source>
</evidence>
<protein>
    <submittedName>
        <fullName evidence="10">Envelope membrane protein</fullName>
    </submittedName>
</protein>
<comment type="subcellular location">
    <subcellularLocation>
        <location evidence="1">Membrane</location>
        <topology evidence="1">Multi-pass membrane protein</topology>
    </subcellularLocation>
</comment>
<dbReference type="GO" id="GO:0016020">
    <property type="term" value="C:membrane"/>
    <property type="evidence" value="ECO:0007669"/>
    <property type="project" value="UniProtKB-SubCell"/>
</dbReference>
<evidence type="ECO:0000256" key="7">
    <source>
        <dbReference type="ARBA" id="ARBA00023136"/>
    </source>
</evidence>
<dbReference type="HAMAP" id="MF_01308">
    <property type="entry name" value="CemA_PxcA"/>
    <property type="match status" value="1"/>
</dbReference>
<feature type="transmembrane region" description="Helical" evidence="9">
    <location>
        <begin position="202"/>
        <end position="223"/>
    </location>
</feature>
<feature type="transmembrane region" description="Helical" evidence="9">
    <location>
        <begin position="243"/>
        <end position="263"/>
    </location>
</feature>
<keyword evidence="4" id="KW-0375">Hydrogen ion transport</keyword>
<dbReference type="InterPro" id="IPR004282">
    <property type="entry name" value="CemA"/>
</dbReference>
<keyword evidence="10" id="KW-0934">Plastid</keyword>
<evidence type="ECO:0000256" key="6">
    <source>
        <dbReference type="ARBA" id="ARBA00023065"/>
    </source>
</evidence>
<evidence type="ECO:0000256" key="5">
    <source>
        <dbReference type="ARBA" id="ARBA00022989"/>
    </source>
</evidence>
<feature type="transmembrane region" description="Helical" evidence="9">
    <location>
        <begin position="164"/>
        <end position="181"/>
    </location>
</feature>
<keyword evidence="2" id="KW-0813">Transport</keyword>
<evidence type="ECO:0000256" key="2">
    <source>
        <dbReference type="ARBA" id="ARBA00022448"/>
    </source>
</evidence>
<accession>A0A7U0KSX9</accession>
<sequence>MKNWKFKNISLTLFSLIPSSIVNSFKTFSEPFQNNFENKVIENSRISKNQKIVIIRYLSIVFVLPFLLTQLLDIIIFGPLVDFLWSEQHLEVFINEDQEKEAFEELRLYKTRYYLNSLNQNTNIKLGESKSIFNQEDFEEKIREKAFEITEKYKNESKGSTKNILSDIFYFTVTVSLIIRSRQQMELVRFSLLRFIGNLSDAGKAFFLILITNLLVGFHSPHGWEVFLELVLKHFGLPENRDFIFTFIATIPVLLDTLIKYWVFSYLNSIAPSTVVTYKNMNE</sequence>
<keyword evidence="3 9" id="KW-0812">Transmembrane</keyword>
<comment type="similarity">
    <text evidence="8">Belongs to the CemA family.</text>
</comment>
<geneLocation type="plastid" evidence="10"/>
<dbReference type="PANTHER" id="PTHR33650">
    <property type="entry name" value="CHLOROPLAST ENVELOPE MEMBRANE PROTEIN-RELATED"/>
    <property type="match status" value="1"/>
</dbReference>
<dbReference type="EMBL" id="MT859097">
    <property type="protein sequence ID" value="QQW50538.1"/>
    <property type="molecule type" value="Genomic_DNA"/>
</dbReference>
<dbReference type="AlphaFoldDB" id="A0A7U0KSX9"/>
<evidence type="ECO:0000256" key="3">
    <source>
        <dbReference type="ARBA" id="ARBA00022692"/>
    </source>
</evidence>
<name>A0A7U0KSX9_OLILU</name>
<dbReference type="RefSeq" id="YP_010152877.1">
    <property type="nucleotide sequence ID" value="NC_057170.1"/>
</dbReference>
<dbReference type="Pfam" id="PF03040">
    <property type="entry name" value="CemA"/>
    <property type="match status" value="1"/>
</dbReference>
<keyword evidence="7 9" id="KW-0472">Membrane</keyword>